<sequence>MRNAFVSELEKIAAINEKLVLLTGDLGFTLFENFQKNFPERFFNIGVAESNMMGIASGLGLSGFTPVVYSIATFASMRGYEQIRDDIAYHNSNVKIVGAGAGLSYGHAGFTHHALEDIALMRVIPPLTVVCPADPFAAKILLREILKYPRPVYFRLGKKGEPALYENSQKFTIGKGIILKEGKDIAIIATGNMVFTALSTAKLLEKKDINSTVVDMHTVKPIDKDLIIDLSKKVKLIVTIEEHFITGGLGSAVAEVLAEGEKKVRFKRIGIEDKFIDRIGSQEYLRLISKLDPESIAKTILQKI</sequence>
<evidence type="ECO:0000256" key="1">
    <source>
        <dbReference type="ARBA" id="ARBA00001964"/>
    </source>
</evidence>
<dbReference type="Pfam" id="PF02779">
    <property type="entry name" value="Transket_pyr"/>
    <property type="match status" value="1"/>
</dbReference>
<reference evidence="5 6" key="1">
    <citation type="journal article" date="2016" name="Nat. Commun.">
        <title>Thousands of microbial genomes shed light on interconnected biogeochemical processes in an aquifer system.</title>
        <authorList>
            <person name="Anantharaman K."/>
            <person name="Brown C.T."/>
            <person name="Hug L.A."/>
            <person name="Sharon I."/>
            <person name="Castelle C.J."/>
            <person name="Probst A.J."/>
            <person name="Thomas B.C."/>
            <person name="Singh A."/>
            <person name="Wilkins M.J."/>
            <person name="Karaoz U."/>
            <person name="Brodie E.L."/>
            <person name="Williams K.H."/>
            <person name="Hubbard S.S."/>
            <person name="Banfield J.F."/>
        </authorList>
    </citation>
    <scope>NUCLEOTIDE SEQUENCE [LARGE SCALE GENOMIC DNA]</scope>
</reference>
<evidence type="ECO:0000313" key="6">
    <source>
        <dbReference type="Proteomes" id="UP000177383"/>
    </source>
</evidence>
<protein>
    <recommendedName>
        <fullName evidence="4">Transketolase-like pyrimidine-binding domain-containing protein</fullName>
    </recommendedName>
</protein>
<dbReference type="EMBL" id="MFJE01000005">
    <property type="protein sequence ID" value="OGG15202.1"/>
    <property type="molecule type" value="Genomic_DNA"/>
</dbReference>
<dbReference type="Gene3D" id="3.40.50.920">
    <property type="match status" value="1"/>
</dbReference>
<feature type="domain" description="Transketolase-like pyrimidine-binding" evidence="4">
    <location>
        <begin position="1"/>
        <end position="163"/>
    </location>
</feature>
<proteinExistence type="inferred from homology"/>
<dbReference type="FunFam" id="3.40.50.970:FF:000129">
    <property type="entry name" value="Transketolase"/>
    <property type="match status" value="1"/>
</dbReference>
<dbReference type="CDD" id="cd07033">
    <property type="entry name" value="TPP_PYR_DXS_TK_like"/>
    <property type="match status" value="1"/>
</dbReference>
<evidence type="ECO:0000313" key="5">
    <source>
        <dbReference type="EMBL" id="OGG15202.1"/>
    </source>
</evidence>
<dbReference type="InterPro" id="IPR009014">
    <property type="entry name" value="Transketo_C/PFOR_II"/>
</dbReference>
<evidence type="ECO:0000256" key="3">
    <source>
        <dbReference type="ARBA" id="ARBA00023052"/>
    </source>
</evidence>
<dbReference type="InterPro" id="IPR051157">
    <property type="entry name" value="PDH/Transketolase"/>
</dbReference>
<name>A0A1F5ZSU7_9BACT</name>
<dbReference type="InterPro" id="IPR005475">
    <property type="entry name" value="Transketolase-like_Pyr-bd"/>
</dbReference>
<dbReference type="PANTHER" id="PTHR43825">
    <property type="entry name" value="PYRUVATE DEHYDROGENASE E1 COMPONENT"/>
    <property type="match status" value="1"/>
</dbReference>
<comment type="caution">
    <text evidence="5">The sequence shown here is derived from an EMBL/GenBank/DDBJ whole genome shotgun (WGS) entry which is preliminary data.</text>
</comment>
<evidence type="ECO:0000259" key="4">
    <source>
        <dbReference type="SMART" id="SM00861"/>
    </source>
</evidence>
<dbReference type="Proteomes" id="UP000177383">
    <property type="component" value="Unassembled WGS sequence"/>
</dbReference>
<dbReference type="InterPro" id="IPR029061">
    <property type="entry name" value="THDP-binding"/>
</dbReference>
<dbReference type="Pfam" id="PF02780">
    <property type="entry name" value="Transketolase_C"/>
    <property type="match status" value="1"/>
</dbReference>
<gene>
    <name evidence="5" type="ORF">A2773_04945</name>
</gene>
<dbReference type="SUPFAM" id="SSF52518">
    <property type="entry name" value="Thiamin diphosphate-binding fold (THDP-binding)"/>
    <property type="match status" value="1"/>
</dbReference>
<dbReference type="STRING" id="1798375.A2773_04945"/>
<dbReference type="PANTHER" id="PTHR43825:SF5">
    <property type="entry name" value="HYPOTHETICAL TRANSKETOLASE FAMILY PROTEIN"/>
    <property type="match status" value="1"/>
</dbReference>
<dbReference type="InterPro" id="IPR033248">
    <property type="entry name" value="Transketolase_C"/>
</dbReference>
<comment type="similarity">
    <text evidence="2">Belongs to the transketolase family.</text>
</comment>
<dbReference type="SUPFAM" id="SSF52922">
    <property type="entry name" value="TK C-terminal domain-like"/>
    <property type="match status" value="1"/>
</dbReference>
<keyword evidence="3" id="KW-0786">Thiamine pyrophosphate</keyword>
<organism evidence="5 6">
    <name type="scientific">Candidatus Gottesmanbacteria bacterium RIFCSPHIGHO2_01_FULL_39_10</name>
    <dbReference type="NCBI Taxonomy" id="1798375"/>
    <lineage>
        <taxon>Bacteria</taxon>
        <taxon>Candidatus Gottesmaniibacteriota</taxon>
    </lineage>
</organism>
<dbReference type="SMART" id="SM00861">
    <property type="entry name" value="Transket_pyr"/>
    <property type="match status" value="1"/>
</dbReference>
<dbReference type="Gene3D" id="3.40.50.970">
    <property type="match status" value="1"/>
</dbReference>
<dbReference type="AlphaFoldDB" id="A0A1F5ZSU7"/>
<comment type="cofactor">
    <cofactor evidence="1">
        <name>thiamine diphosphate</name>
        <dbReference type="ChEBI" id="CHEBI:58937"/>
    </cofactor>
</comment>
<accession>A0A1F5ZSU7</accession>
<evidence type="ECO:0000256" key="2">
    <source>
        <dbReference type="ARBA" id="ARBA00007131"/>
    </source>
</evidence>